<feature type="transmembrane region" description="Helical" evidence="1">
    <location>
        <begin position="384"/>
        <end position="401"/>
    </location>
</feature>
<keyword evidence="1" id="KW-0472">Membrane</keyword>
<dbReference type="PANTHER" id="PTHR34220:SF7">
    <property type="entry name" value="SENSOR HISTIDINE KINASE YPDA"/>
    <property type="match status" value="1"/>
</dbReference>
<dbReference type="AlphaFoldDB" id="A0A5S5DVP8"/>
<feature type="transmembrane region" description="Helical" evidence="1">
    <location>
        <begin position="122"/>
        <end position="141"/>
    </location>
</feature>
<dbReference type="Pfam" id="PF06580">
    <property type="entry name" value="His_kinase"/>
    <property type="match status" value="1"/>
</dbReference>
<reference evidence="4 5" key="1">
    <citation type="submission" date="2019-07" db="EMBL/GenBank/DDBJ databases">
        <title>Genomic Encyclopedia of Type Strains, Phase IV (KMG-IV): sequencing the most valuable type-strain genomes for metagenomic binning, comparative biology and taxonomic classification.</title>
        <authorList>
            <person name="Goeker M."/>
        </authorList>
    </citation>
    <scope>NUCLEOTIDE SEQUENCE [LARGE SCALE GENOMIC DNA]</scope>
    <source>
        <strain evidence="4 5">DSM 18961</strain>
    </source>
</reference>
<accession>A0A5S5DVP8</accession>
<sequence>MKAQENIFSLEKLKKGFRLTLKITFIFAAFFFIINRNYTIKSLLLTIEISAMYSFGLGLGQGFLNDYLTSKWNWVTQTNRRVWIGIITTICYTVPVILIIHYVVYIEISGNSPDVFFSETMIWIHLFWILFSFAVSAFLHARGFMIEWKKSVSQESTQQQIVAKTETAKFETLKSQIDPHFLFNSLNVLTSLISENPNLAEKFTTKLSKVYRYVLEQRNKELIPIEEELQFAKTYMELLQMRFEDALEFKVPTSVSNSELKIVPLSLQLLLENAVKHNVVSSSKPLKISIYEENGFLKIKNNVNPKEAIGKSTKVGLQNIADRYGLISTENVKIENNRKTFIVSLPLLVKSENIMNTSDNNFENNSYIKAVERVQKIKEFYQNLTSYVIFIPLLIFINLRFSPQFYWFWFPVTGWGIGVIFHGLEAFGYNLFLGKDWEERKIKEMMNKNKF</sequence>
<dbReference type="GO" id="GO:0000155">
    <property type="term" value="F:phosphorelay sensor kinase activity"/>
    <property type="evidence" value="ECO:0007669"/>
    <property type="project" value="InterPro"/>
</dbReference>
<keyword evidence="5" id="KW-1185">Reference proteome</keyword>
<dbReference type="Proteomes" id="UP000323136">
    <property type="component" value="Unassembled WGS sequence"/>
</dbReference>
<dbReference type="EMBL" id="VNIA01000002">
    <property type="protein sequence ID" value="TYP99348.1"/>
    <property type="molecule type" value="Genomic_DNA"/>
</dbReference>
<proteinExistence type="predicted"/>
<feature type="domain" description="2TM" evidence="3">
    <location>
        <begin position="369"/>
        <end position="447"/>
    </location>
</feature>
<feature type="transmembrane region" description="Helical" evidence="1">
    <location>
        <begin position="407"/>
        <end position="433"/>
    </location>
</feature>
<dbReference type="Pfam" id="PF13239">
    <property type="entry name" value="2TM"/>
    <property type="match status" value="1"/>
</dbReference>
<dbReference type="InterPro" id="IPR010559">
    <property type="entry name" value="Sig_transdc_His_kin_internal"/>
</dbReference>
<dbReference type="RefSeq" id="WP_148870103.1">
    <property type="nucleotide sequence ID" value="NZ_VNIA01000002.1"/>
</dbReference>
<name>A0A5S5DVP8_9FLAO</name>
<keyword evidence="4" id="KW-0418">Kinase</keyword>
<feature type="domain" description="Signal transduction histidine kinase internal region" evidence="2">
    <location>
        <begin position="168"/>
        <end position="247"/>
    </location>
</feature>
<dbReference type="PANTHER" id="PTHR34220">
    <property type="entry name" value="SENSOR HISTIDINE KINASE YPDA"/>
    <property type="match status" value="1"/>
</dbReference>
<keyword evidence="1" id="KW-0812">Transmembrane</keyword>
<dbReference type="GO" id="GO:0016020">
    <property type="term" value="C:membrane"/>
    <property type="evidence" value="ECO:0007669"/>
    <property type="project" value="InterPro"/>
</dbReference>
<dbReference type="InterPro" id="IPR025698">
    <property type="entry name" value="2TM_dom"/>
</dbReference>
<gene>
    <name evidence="4" type="ORF">C7447_102670</name>
</gene>
<keyword evidence="4" id="KW-0808">Transferase</keyword>
<dbReference type="InterPro" id="IPR050640">
    <property type="entry name" value="Bact_2-comp_sensor_kinase"/>
</dbReference>
<feature type="transmembrane region" description="Helical" evidence="1">
    <location>
        <begin position="40"/>
        <end position="60"/>
    </location>
</feature>
<evidence type="ECO:0000256" key="1">
    <source>
        <dbReference type="SAM" id="Phobius"/>
    </source>
</evidence>
<evidence type="ECO:0000259" key="2">
    <source>
        <dbReference type="Pfam" id="PF06580"/>
    </source>
</evidence>
<evidence type="ECO:0000313" key="4">
    <source>
        <dbReference type="EMBL" id="TYP99348.1"/>
    </source>
</evidence>
<feature type="transmembrane region" description="Helical" evidence="1">
    <location>
        <begin position="81"/>
        <end position="102"/>
    </location>
</feature>
<comment type="caution">
    <text evidence="4">The sequence shown here is derived from an EMBL/GenBank/DDBJ whole genome shotgun (WGS) entry which is preliminary data.</text>
</comment>
<dbReference type="OrthoDB" id="9809908at2"/>
<evidence type="ECO:0000313" key="5">
    <source>
        <dbReference type="Proteomes" id="UP000323136"/>
    </source>
</evidence>
<evidence type="ECO:0000259" key="3">
    <source>
        <dbReference type="Pfam" id="PF13239"/>
    </source>
</evidence>
<protein>
    <submittedName>
        <fullName evidence="4">Histidine kinase</fullName>
    </submittedName>
</protein>
<organism evidence="4 5">
    <name type="scientific">Tenacibaculum adriaticum</name>
    <dbReference type="NCBI Taxonomy" id="413713"/>
    <lineage>
        <taxon>Bacteria</taxon>
        <taxon>Pseudomonadati</taxon>
        <taxon>Bacteroidota</taxon>
        <taxon>Flavobacteriia</taxon>
        <taxon>Flavobacteriales</taxon>
        <taxon>Flavobacteriaceae</taxon>
        <taxon>Tenacibaculum</taxon>
    </lineage>
</organism>
<keyword evidence="1" id="KW-1133">Transmembrane helix</keyword>
<feature type="transmembrane region" description="Helical" evidence="1">
    <location>
        <begin position="16"/>
        <end position="34"/>
    </location>
</feature>